<feature type="compositionally biased region" description="Polar residues" evidence="1">
    <location>
        <begin position="89"/>
        <end position="99"/>
    </location>
</feature>
<dbReference type="KEGG" id="cva:CVAR_2227"/>
<reference evidence="3 4" key="1">
    <citation type="journal article" date="2011" name="BMC Genomics">
        <title>Complete genome sequence of Corynebacterium variabile DSM 44702 isolated from the surface of smear-ripened cheeses and insights into cheese ripening and flavor generation.</title>
        <authorList>
            <person name="Schroeder J."/>
            <person name="Maus I."/>
            <person name="Trost E."/>
            <person name="Tauch A."/>
        </authorList>
    </citation>
    <scope>NUCLEOTIDE SEQUENCE [LARGE SCALE GENOMIC DNA]</scope>
    <source>
        <strain evidence="4">DSM 44702 / JCM 12073 / NCIMB 30131</strain>
    </source>
</reference>
<feature type="transmembrane region" description="Helical" evidence="2">
    <location>
        <begin position="264"/>
        <end position="288"/>
    </location>
</feature>
<keyword evidence="2" id="KW-1133">Transmembrane helix</keyword>
<evidence type="ECO:0000313" key="3">
    <source>
        <dbReference type="EMBL" id="AEK37577.1"/>
    </source>
</evidence>
<feature type="transmembrane region" description="Helical" evidence="2">
    <location>
        <begin position="219"/>
        <end position="244"/>
    </location>
</feature>
<feature type="transmembrane region" description="Helical" evidence="2">
    <location>
        <begin position="187"/>
        <end position="207"/>
    </location>
</feature>
<evidence type="ECO:0000256" key="2">
    <source>
        <dbReference type="SAM" id="Phobius"/>
    </source>
</evidence>
<sequence>MTTPPHDRWQRADQDRWQRSDEDRGPDTLPPSRFRPTGGTGTPTPSAPAPESTPDPARHPEPRPAQPQWPARTTKNARNAGDTRDTHTLPRQSAASTGTPPHPPLSIPHNVPQPQPKNPPALLADNRIVAGVIGGLAFIAFIAHLVNWYSGSITVAGGFLVLSESWKGNGFGSVSTDSYGGSGSSTIPLLILASLVILALLIAGAVLRAMNLRPSLSASLILAAGIVELLTVLFVFITASRALAEVALGESSREGVSQYVDTSYGAGIFLASLTSLAIITLGVALLVVHRRAARKPLPPPTPGTLRP</sequence>
<accession>G0HFT5</accession>
<protein>
    <submittedName>
        <fullName evidence="3">Putative membrane protein</fullName>
    </submittedName>
</protein>
<evidence type="ECO:0000313" key="4">
    <source>
        <dbReference type="Proteomes" id="UP000006659"/>
    </source>
</evidence>
<gene>
    <name evidence="3" type="ordered locus">CVAR_2227</name>
</gene>
<feature type="compositionally biased region" description="Pro residues" evidence="1">
    <location>
        <begin position="100"/>
        <end position="119"/>
    </location>
</feature>
<keyword evidence="2" id="KW-0812">Transmembrane</keyword>
<feature type="compositionally biased region" description="Basic and acidic residues" evidence="1">
    <location>
        <begin position="1"/>
        <end position="26"/>
    </location>
</feature>
<evidence type="ECO:0000256" key="1">
    <source>
        <dbReference type="SAM" id="MobiDB-lite"/>
    </source>
</evidence>
<proteinExistence type="predicted"/>
<dbReference type="HOGENOM" id="CLU_905253_0_0_11"/>
<keyword evidence="2" id="KW-0472">Membrane</keyword>
<dbReference type="EMBL" id="CP002917">
    <property type="protein sequence ID" value="AEK37577.1"/>
    <property type="molecule type" value="Genomic_DNA"/>
</dbReference>
<organism evidence="3 4">
    <name type="scientific">Corynebacterium variabile (strain DSM 44702 / CIP 107183 / JCM 12073 / NCIMB 30131)</name>
    <name type="common">Corynebacterium mooreparkense</name>
    <dbReference type="NCBI Taxonomy" id="858619"/>
    <lineage>
        <taxon>Bacteria</taxon>
        <taxon>Bacillati</taxon>
        <taxon>Actinomycetota</taxon>
        <taxon>Actinomycetes</taxon>
        <taxon>Mycobacteriales</taxon>
        <taxon>Corynebacteriaceae</taxon>
        <taxon>Corynebacterium</taxon>
    </lineage>
</organism>
<dbReference type="Proteomes" id="UP000006659">
    <property type="component" value="Chromosome"/>
</dbReference>
<dbReference type="AlphaFoldDB" id="G0HFT5"/>
<feature type="transmembrane region" description="Helical" evidence="2">
    <location>
        <begin position="128"/>
        <end position="149"/>
    </location>
</feature>
<name>G0HFT5_CORVD</name>
<feature type="region of interest" description="Disordered" evidence="1">
    <location>
        <begin position="1"/>
        <end position="119"/>
    </location>
</feature>